<evidence type="ECO:0000313" key="3">
    <source>
        <dbReference type="Proteomes" id="UP001642484"/>
    </source>
</evidence>
<keyword evidence="1" id="KW-0812">Transmembrane</keyword>
<evidence type="ECO:0000256" key="1">
    <source>
        <dbReference type="SAM" id="Phobius"/>
    </source>
</evidence>
<evidence type="ECO:0000313" key="2">
    <source>
        <dbReference type="EMBL" id="CAK9012825.1"/>
    </source>
</evidence>
<gene>
    <name evidence="2" type="ORF">CCMP2556_LOCUS11003</name>
</gene>
<feature type="transmembrane region" description="Helical" evidence="1">
    <location>
        <begin position="126"/>
        <end position="148"/>
    </location>
</feature>
<reference evidence="2 3" key="1">
    <citation type="submission" date="2024-02" db="EMBL/GenBank/DDBJ databases">
        <authorList>
            <person name="Chen Y."/>
            <person name="Shah S."/>
            <person name="Dougan E. K."/>
            <person name="Thang M."/>
            <person name="Chan C."/>
        </authorList>
    </citation>
    <scope>NUCLEOTIDE SEQUENCE [LARGE SCALE GENOMIC DNA]</scope>
</reference>
<keyword evidence="3" id="KW-1185">Reference proteome</keyword>
<proteinExistence type="predicted"/>
<protein>
    <submittedName>
        <fullName evidence="2">Uncharacterized protein</fullName>
    </submittedName>
</protein>
<comment type="caution">
    <text evidence="2">The sequence shown here is derived from an EMBL/GenBank/DDBJ whole genome shotgun (WGS) entry which is preliminary data.</text>
</comment>
<organism evidence="2 3">
    <name type="scientific">Durusdinium trenchii</name>
    <dbReference type="NCBI Taxonomy" id="1381693"/>
    <lineage>
        <taxon>Eukaryota</taxon>
        <taxon>Sar</taxon>
        <taxon>Alveolata</taxon>
        <taxon>Dinophyceae</taxon>
        <taxon>Suessiales</taxon>
        <taxon>Symbiodiniaceae</taxon>
        <taxon>Durusdinium</taxon>
    </lineage>
</organism>
<name>A0ABP0JEJ4_9DINO</name>
<dbReference type="Proteomes" id="UP001642484">
    <property type="component" value="Unassembled WGS sequence"/>
</dbReference>
<dbReference type="EMBL" id="CAXAMN010005213">
    <property type="protein sequence ID" value="CAK9012825.1"/>
    <property type="molecule type" value="Genomic_DNA"/>
</dbReference>
<dbReference type="SUPFAM" id="SSF69322">
    <property type="entry name" value="Tricorn protease domain 2"/>
    <property type="match status" value="1"/>
</dbReference>
<accession>A0ABP0JEJ4</accession>
<keyword evidence="1" id="KW-0472">Membrane</keyword>
<sequence length="1010" mass="110984">MSRVEGGFVSGGASGTLVPGMQVTGSGMVVGSGDIVAGAGAGAGVAYRGDAGAAGNCHADCLDAGPGTMCFEPDPYSVTKQAQWKYVGAGEGSYDSVQQVTYVGQGAGSWERQEVVSHTGYRWRPLCITLITCVLLVAACIIVIPLLMPAQRDTGFDIPAAQDCSLGAHDWKNLWDETKQNYCCQTQSVGCPSAVATPVKIVHFTHYVTRVHRVPHPVADYVEVPVPHVEVRHVYREERPYECDEGLEDVKKWDTKHKRYCCFLRKIACPTKVVKHDKYITVMKPKLIPKYIPMKATENKTVVVPQYYPKEIEPKPIKVSVEQPPKIIYQPVNETRYIRVPVPGKPRIVVQEKPVPVEMPPEVVKVYDHIKVHPFEVKEPPVHHHHFDCNAGYSNWYFGWSPKKKTWCCEDSNRGCPGTWHGSAHLHIHTHVGQATGHIYDCDAGFSNWLHGWSDSKKSWCCDKFHVGCAPHSCSGTDVGMWSVGKREWCCSNFQKGCARTTLSPLKCDAVCTHAGESVSCMERIHWTKQNVFQGRGNACALAYSKVQVECSICRGCSIEEAGCTVNVATSAAFDCNAALSNFFRAWSPSKKQWCCTQEGKGCEGNSPPHVDPGFGMVWKHVQVHGYWTWQAVGGGHVKLPYDCHAGLANFQIGWSSGKREPWLGTPGAALSNTWAVVPLAELLAPLAPLAGSLLELREPRAANLFTIQQQRLPMSDSWISELVGMDLEGFDTDSCRLRFQGVRVKLWDMQSQELQWEVSTGSCSFCRVLPLDTSGTFSFCSPLSEPEELGIFDARAPQPQIGHLVLPRADGTSSPGMCMDLCHCPALGSFVILATYESADLALWDVRMPRQPSSYLAGDPTCPAICSAVLWRKVWLSCAGGQLKMLRLRDGIELSSSKVQAAEAPYHQPANEIKYMAEKRGINALAVRPDLRLVAAARSIRLNPLQAHWVEAGIAVLSSLTERLPSPSTAWYVTMTQCFLLHLNARKAASQLVEPMGALQFGASSVKAT</sequence>
<keyword evidence="1" id="KW-1133">Transmembrane helix</keyword>